<dbReference type="GO" id="GO:0003723">
    <property type="term" value="F:RNA binding"/>
    <property type="evidence" value="ECO:0007669"/>
    <property type="project" value="UniProtKB-UniRule"/>
</dbReference>
<dbReference type="OrthoDB" id="3066495at2759"/>
<accession>A0A8H6SL10</accession>
<feature type="region of interest" description="Disordered" evidence="2">
    <location>
        <begin position="444"/>
        <end position="507"/>
    </location>
</feature>
<proteinExistence type="predicted"/>
<comment type="caution">
    <text evidence="4">The sequence shown here is derived from an EMBL/GenBank/DDBJ whole genome shotgun (WGS) entry which is preliminary data.</text>
</comment>
<evidence type="ECO:0000259" key="3">
    <source>
        <dbReference type="PROSITE" id="PS50137"/>
    </source>
</evidence>
<gene>
    <name evidence="4" type="ORF">MIND_00656700</name>
</gene>
<keyword evidence="1" id="KW-0694">RNA-binding</keyword>
<feature type="domain" description="DRBM" evidence="3">
    <location>
        <begin position="506"/>
        <end position="577"/>
    </location>
</feature>
<evidence type="ECO:0000313" key="5">
    <source>
        <dbReference type="Proteomes" id="UP000636479"/>
    </source>
</evidence>
<dbReference type="PROSITE" id="PS50137">
    <property type="entry name" value="DS_RBD"/>
    <property type="match status" value="1"/>
</dbReference>
<dbReference type="Gene3D" id="3.30.160.20">
    <property type="match status" value="1"/>
</dbReference>
<sequence>MSSTALILRPTQTLARQNNRAQSPAHKLYPGRTLNEFYDSLGSVAEKTANRAAHSFGLGPLAVAGRITRYFDTGGEHERERKIYTLHHSQACVGKLKRDCSKLLYYASPTHSADTQMDAFNCIIDFTTRYPGLRHFFLESRSIRTLVKQPVSLDGLRALWKPQYHGHDNGDELDFFVGFASACLVDSDITSLVEANLVENARVEGYHGGLTVVEKLLVAFELHTPTESNAFLPLRYIGGILELPSFWLQSGQLFDTVLRKIAHAMSQILRDLDVEQASDNTTELVFADLDGLDIVLSAFLSGIHGFIIRCNILGILQDQEWFQDTFQLVSLLRYPRAEAFLPSAYVWANSSRFQRWFSTPYQVRAFAAATFIQTSTEATDCTIPHASIGATTNDASCLSDRQDQETLPTLDSFHESPNSTTPRRRTFHILRMLKFVQRLSFLRSRRAKGHPKEKEPDNELEQAPDPSPFPEVPSPPVPASNTPTHSLPRPPENHIAPSPLSVTDTNPVGRFHEYTQKTNQTVGWEYSIEMSSDEKGAVTTWTVTLLLDGNVVGSGVGRSKKAGRRAAAEKALGMLVGEMGEREGVAANKLN</sequence>
<dbReference type="Pfam" id="PF00035">
    <property type="entry name" value="dsrm"/>
    <property type="match status" value="1"/>
</dbReference>
<dbReference type="RefSeq" id="XP_037218938.1">
    <property type="nucleotide sequence ID" value="XM_037363294.1"/>
</dbReference>
<dbReference type="SUPFAM" id="SSF54768">
    <property type="entry name" value="dsRNA-binding domain-like"/>
    <property type="match status" value="1"/>
</dbReference>
<dbReference type="SMART" id="SM00358">
    <property type="entry name" value="DSRM"/>
    <property type="match status" value="1"/>
</dbReference>
<dbReference type="InterPro" id="IPR014720">
    <property type="entry name" value="dsRBD_dom"/>
</dbReference>
<evidence type="ECO:0000256" key="2">
    <source>
        <dbReference type="SAM" id="MobiDB-lite"/>
    </source>
</evidence>
<protein>
    <recommendedName>
        <fullName evidence="3">DRBM domain-containing protein</fullName>
    </recommendedName>
</protein>
<name>A0A8H6SL10_9AGAR</name>
<feature type="compositionally biased region" description="Pro residues" evidence="2">
    <location>
        <begin position="465"/>
        <end position="478"/>
    </location>
</feature>
<evidence type="ECO:0000256" key="1">
    <source>
        <dbReference type="PROSITE-ProRule" id="PRU00266"/>
    </source>
</evidence>
<dbReference type="AlphaFoldDB" id="A0A8H6SL10"/>
<dbReference type="Proteomes" id="UP000636479">
    <property type="component" value="Unassembled WGS sequence"/>
</dbReference>
<dbReference type="EMBL" id="JACAZF010000006">
    <property type="protein sequence ID" value="KAF7300938.1"/>
    <property type="molecule type" value="Genomic_DNA"/>
</dbReference>
<keyword evidence="5" id="KW-1185">Reference proteome</keyword>
<dbReference type="GeneID" id="59345810"/>
<evidence type="ECO:0000313" key="4">
    <source>
        <dbReference type="EMBL" id="KAF7300938.1"/>
    </source>
</evidence>
<organism evidence="4 5">
    <name type="scientific">Mycena indigotica</name>
    <dbReference type="NCBI Taxonomy" id="2126181"/>
    <lineage>
        <taxon>Eukaryota</taxon>
        <taxon>Fungi</taxon>
        <taxon>Dikarya</taxon>
        <taxon>Basidiomycota</taxon>
        <taxon>Agaricomycotina</taxon>
        <taxon>Agaricomycetes</taxon>
        <taxon>Agaricomycetidae</taxon>
        <taxon>Agaricales</taxon>
        <taxon>Marasmiineae</taxon>
        <taxon>Mycenaceae</taxon>
        <taxon>Mycena</taxon>
    </lineage>
</organism>
<reference evidence="4" key="1">
    <citation type="submission" date="2020-05" db="EMBL/GenBank/DDBJ databases">
        <title>Mycena genomes resolve the evolution of fungal bioluminescence.</title>
        <authorList>
            <person name="Tsai I.J."/>
        </authorList>
    </citation>
    <scope>NUCLEOTIDE SEQUENCE</scope>
    <source>
        <strain evidence="4">171206Taipei</strain>
    </source>
</reference>